<dbReference type="CDD" id="cd22160">
    <property type="entry name" value="F-box_AtFBL13-like"/>
    <property type="match status" value="1"/>
</dbReference>
<dbReference type="PANTHER" id="PTHR32153">
    <property type="entry name" value="OJ000223_09.16 PROTEIN"/>
    <property type="match status" value="1"/>
</dbReference>
<dbReference type="PROSITE" id="PS50181">
    <property type="entry name" value="FBOX"/>
    <property type="match status" value="1"/>
</dbReference>
<dbReference type="AlphaFoldDB" id="A0A9W3D7F8"/>
<protein>
    <submittedName>
        <fullName evidence="4">F-box/LRR-repeat protein At3g18150</fullName>
    </submittedName>
</protein>
<reference evidence="3" key="1">
    <citation type="journal article" date="2019" name="Database">
        <title>The radish genome database (RadishGD): an integrated information resource for radish genomics.</title>
        <authorList>
            <person name="Yu H.J."/>
            <person name="Baek S."/>
            <person name="Lee Y.J."/>
            <person name="Cho A."/>
            <person name="Mun J.H."/>
        </authorList>
    </citation>
    <scope>NUCLEOTIDE SEQUENCE [LARGE SCALE GENOMIC DNA]</scope>
    <source>
        <strain evidence="3">cv. WK10039</strain>
    </source>
</reference>
<feature type="domain" description="F-box" evidence="2">
    <location>
        <begin position="28"/>
        <end position="76"/>
    </location>
</feature>
<dbReference type="InterPro" id="IPR036047">
    <property type="entry name" value="F-box-like_dom_sf"/>
</dbReference>
<dbReference type="OrthoDB" id="1041001at2759"/>
<dbReference type="RefSeq" id="XP_056859704.1">
    <property type="nucleotide sequence ID" value="XM_057003724.1"/>
</dbReference>
<dbReference type="Pfam" id="PF23622">
    <property type="entry name" value="LRR_At1g61320_AtMIF1"/>
    <property type="match status" value="1"/>
</dbReference>
<dbReference type="Proteomes" id="UP000504610">
    <property type="component" value="Chromosome 2"/>
</dbReference>
<accession>A0A9W3D7F8</accession>
<evidence type="ECO:0000256" key="1">
    <source>
        <dbReference type="SAM" id="MobiDB-lite"/>
    </source>
</evidence>
<sequence length="445" mass="51199">MKEERATASRRVRSRRSHGGDRRLKVKGETISGLPDVILQHILTYIPTKYAIRTSLLSKRWRNVWCDTPSLSFNSSELNNAWINQTPAFYTAPKMMHFHLESDKKDDIPHIDKWLEFVMSRRVENMSLSFWLAEYNIPEFFYVSSSLKQLTLKFCGMSPKCSVSWTSLKNLSLTRCSVSDESMAKILSGCPVLESLTLNRCDKLSNLDLSRSPCLRTLVVERNSWNTGPKDIDAPHIHYLYLRYSWFPCTLVDVSSLTEANVNICTNELPYKVGSLQPTVMNTLEKLQHVEKLTFGGNLLQVLSVAQHRGVPFPMFKVKALTLGTRIFRYVIPGIKMLLQNSHDLKKLTVHTIHCDIELAKRLDHILSSGFNKALLCLRSEDAVHWNVKSKHLPLFVELVLKNTKTLDKMFLVLDHRYRMFRKIIRTLSRNDKISIVVSEQTSGE</sequence>
<organism evidence="3 4">
    <name type="scientific">Raphanus sativus</name>
    <name type="common">Radish</name>
    <name type="synonym">Raphanus raphanistrum var. sativus</name>
    <dbReference type="NCBI Taxonomy" id="3726"/>
    <lineage>
        <taxon>Eukaryota</taxon>
        <taxon>Viridiplantae</taxon>
        <taxon>Streptophyta</taxon>
        <taxon>Embryophyta</taxon>
        <taxon>Tracheophyta</taxon>
        <taxon>Spermatophyta</taxon>
        <taxon>Magnoliopsida</taxon>
        <taxon>eudicotyledons</taxon>
        <taxon>Gunneridae</taxon>
        <taxon>Pentapetalae</taxon>
        <taxon>rosids</taxon>
        <taxon>malvids</taxon>
        <taxon>Brassicales</taxon>
        <taxon>Brassicaceae</taxon>
        <taxon>Brassiceae</taxon>
        <taxon>Raphanus</taxon>
    </lineage>
</organism>
<keyword evidence="3" id="KW-1185">Reference proteome</keyword>
<name>A0A9W3D7F8_RAPSA</name>
<dbReference type="SUPFAM" id="SSF52058">
    <property type="entry name" value="L domain-like"/>
    <property type="match status" value="1"/>
</dbReference>
<feature type="compositionally biased region" description="Basic residues" evidence="1">
    <location>
        <begin position="8"/>
        <end position="17"/>
    </location>
</feature>
<reference evidence="4" key="2">
    <citation type="submission" date="2025-08" db="UniProtKB">
        <authorList>
            <consortium name="RefSeq"/>
        </authorList>
    </citation>
    <scope>IDENTIFICATION</scope>
    <source>
        <tissue evidence="4">Leaf</tissue>
    </source>
</reference>
<dbReference type="InterPro" id="IPR053781">
    <property type="entry name" value="F-box_AtFBL13-like"/>
</dbReference>
<dbReference type="Gene3D" id="1.20.1280.50">
    <property type="match status" value="1"/>
</dbReference>
<dbReference type="InterPro" id="IPR001810">
    <property type="entry name" value="F-box_dom"/>
</dbReference>
<proteinExistence type="predicted"/>
<evidence type="ECO:0000259" key="2">
    <source>
        <dbReference type="PROSITE" id="PS50181"/>
    </source>
</evidence>
<dbReference type="SUPFAM" id="SSF81383">
    <property type="entry name" value="F-box domain"/>
    <property type="match status" value="1"/>
</dbReference>
<dbReference type="Gene3D" id="3.80.10.10">
    <property type="entry name" value="Ribonuclease Inhibitor"/>
    <property type="match status" value="1"/>
</dbReference>
<dbReference type="SMART" id="SM00256">
    <property type="entry name" value="FBOX"/>
    <property type="match status" value="1"/>
</dbReference>
<dbReference type="KEGG" id="rsz:130508295"/>
<feature type="region of interest" description="Disordered" evidence="1">
    <location>
        <begin position="1"/>
        <end position="23"/>
    </location>
</feature>
<evidence type="ECO:0000313" key="4">
    <source>
        <dbReference type="RefSeq" id="XP_056859704.1"/>
    </source>
</evidence>
<dbReference type="InterPro" id="IPR032675">
    <property type="entry name" value="LRR_dom_sf"/>
</dbReference>
<dbReference type="InterPro" id="IPR055357">
    <property type="entry name" value="LRR_At1g61320_AtMIF1"/>
</dbReference>
<dbReference type="Pfam" id="PF00646">
    <property type="entry name" value="F-box"/>
    <property type="match status" value="1"/>
</dbReference>
<dbReference type="GeneID" id="130508295"/>
<gene>
    <name evidence="4" type="primary">LOC130508295</name>
</gene>
<evidence type="ECO:0000313" key="3">
    <source>
        <dbReference type="Proteomes" id="UP000504610"/>
    </source>
</evidence>
<dbReference type="InterPro" id="IPR044997">
    <property type="entry name" value="F-box_plant"/>
</dbReference>